<reference evidence="5 6" key="1">
    <citation type="submission" date="2020-07" db="EMBL/GenBank/DDBJ databases">
        <title>Sequencing the genomes of 1000 actinobacteria strains.</title>
        <authorList>
            <person name="Klenk H.-P."/>
        </authorList>
    </citation>
    <scope>NUCLEOTIDE SEQUENCE [LARGE SCALE GENOMIC DNA]</scope>
    <source>
        <strain evidence="5 6">DSM 19970</strain>
    </source>
</reference>
<evidence type="ECO:0000256" key="1">
    <source>
        <dbReference type="ARBA" id="ARBA00022448"/>
    </source>
</evidence>
<dbReference type="RefSeq" id="WP_062074246.1">
    <property type="nucleotide sequence ID" value="NZ_BBRC01000002.1"/>
</dbReference>
<dbReference type="GO" id="GO:0098796">
    <property type="term" value="C:membrane protein complex"/>
    <property type="evidence" value="ECO:0007669"/>
    <property type="project" value="UniProtKB-ARBA"/>
</dbReference>
<dbReference type="GO" id="GO:0022857">
    <property type="term" value="F:transmembrane transporter activity"/>
    <property type="evidence" value="ECO:0007669"/>
    <property type="project" value="TreeGrafter"/>
</dbReference>
<dbReference type="Gene3D" id="3.40.50.300">
    <property type="entry name" value="P-loop containing nucleotide triphosphate hydrolases"/>
    <property type="match status" value="1"/>
</dbReference>
<accession>A0A7Y9ZBN7</accession>
<dbReference type="GO" id="GO:0005524">
    <property type="term" value="F:ATP binding"/>
    <property type="evidence" value="ECO:0007669"/>
    <property type="project" value="UniProtKB-KW"/>
</dbReference>
<dbReference type="InterPro" id="IPR015854">
    <property type="entry name" value="ABC_transpr_LolD-like"/>
</dbReference>
<dbReference type="EMBL" id="JACBZO010000001">
    <property type="protein sequence ID" value="NYI42414.1"/>
    <property type="molecule type" value="Genomic_DNA"/>
</dbReference>
<dbReference type="SMART" id="SM00382">
    <property type="entry name" value="AAA"/>
    <property type="match status" value="1"/>
</dbReference>
<dbReference type="GO" id="GO:0005886">
    <property type="term" value="C:plasma membrane"/>
    <property type="evidence" value="ECO:0007669"/>
    <property type="project" value="TreeGrafter"/>
</dbReference>
<dbReference type="PANTHER" id="PTHR24220">
    <property type="entry name" value="IMPORT ATP-BINDING PROTEIN"/>
    <property type="match status" value="1"/>
</dbReference>
<dbReference type="PROSITE" id="PS00211">
    <property type="entry name" value="ABC_TRANSPORTER_1"/>
    <property type="match status" value="1"/>
</dbReference>
<organism evidence="5 6">
    <name type="scientific">Demequina lutea</name>
    <dbReference type="NCBI Taxonomy" id="431489"/>
    <lineage>
        <taxon>Bacteria</taxon>
        <taxon>Bacillati</taxon>
        <taxon>Actinomycetota</taxon>
        <taxon>Actinomycetes</taxon>
        <taxon>Micrococcales</taxon>
        <taxon>Demequinaceae</taxon>
        <taxon>Demequina</taxon>
    </lineage>
</organism>
<dbReference type="AlphaFoldDB" id="A0A7Y9ZBN7"/>
<dbReference type="PROSITE" id="PS50893">
    <property type="entry name" value="ABC_TRANSPORTER_2"/>
    <property type="match status" value="1"/>
</dbReference>
<evidence type="ECO:0000259" key="4">
    <source>
        <dbReference type="PROSITE" id="PS50893"/>
    </source>
</evidence>
<comment type="caution">
    <text evidence="5">The sequence shown here is derived from an EMBL/GenBank/DDBJ whole genome shotgun (WGS) entry which is preliminary data.</text>
</comment>
<dbReference type="InterPro" id="IPR017871">
    <property type="entry name" value="ABC_transporter-like_CS"/>
</dbReference>
<keyword evidence="1" id="KW-0813">Transport</keyword>
<evidence type="ECO:0000313" key="6">
    <source>
        <dbReference type="Proteomes" id="UP000547973"/>
    </source>
</evidence>
<dbReference type="CDD" id="cd03255">
    <property type="entry name" value="ABC_MJ0796_LolCDE_FtsE"/>
    <property type="match status" value="1"/>
</dbReference>
<keyword evidence="2" id="KW-0547">Nucleotide-binding</keyword>
<dbReference type="FunFam" id="3.40.50.300:FF:000032">
    <property type="entry name" value="Export ABC transporter ATP-binding protein"/>
    <property type="match status" value="1"/>
</dbReference>
<dbReference type="InterPro" id="IPR003593">
    <property type="entry name" value="AAA+_ATPase"/>
</dbReference>
<dbReference type="InterPro" id="IPR003439">
    <property type="entry name" value="ABC_transporter-like_ATP-bd"/>
</dbReference>
<evidence type="ECO:0000256" key="3">
    <source>
        <dbReference type="ARBA" id="ARBA00022840"/>
    </source>
</evidence>
<dbReference type="Pfam" id="PF00005">
    <property type="entry name" value="ABC_tran"/>
    <property type="match status" value="1"/>
</dbReference>
<sequence length="245" mass="25467">MSTVSPDARVLEMHAVTKTYVDGANTVTALDAASLAVDAGEMVAIMGTSGSGKSTLLAIAGALLAPTSGEVAVCGEVLGQIGVRDLARLRRQRIGFVFQDFNLLPTLTALENVALPLDLDGASSATARSEARRALAVVGLRERARSFPDELSGGERQRVAIARATVGRRRLLLADEPTGALDSVTGEAVLRGLRERADDGAAVVVVTHDARHAAWADRIVYLSDGQVVDETRASGPESLLSGGAV</sequence>
<dbReference type="InterPro" id="IPR017911">
    <property type="entry name" value="MacB-like_ATP-bd"/>
</dbReference>
<keyword evidence="3 5" id="KW-0067">ATP-binding</keyword>
<dbReference type="GO" id="GO:0016887">
    <property type="term" value="F:ATP hydrolysis activity"/>
    <property type="evidence" value="ECO:0007669"/>
    <property type="project" value="InterPro"/>
</dbReference>
<name>A0A7Y9ZBN7_9MICO</name>
<dbReference type="SUPFAM" id="SSF52540">
    <property type="entry name" value="P-loop containing nucleoside triphosphate hydrolases"/>
    <property type="match status" value="1"/>
</dbReference>
<evidence type="ECO:0000256" key="2">
    <source>
        <dbReference type="ARBA" id="ARBA00022741"/>
    </source>
</evidence>
<keyword evidence="6" id="KW-1185">Reference proteome</keyword>
<gene>
    <name evidence="5" type="ORF">BKA03_002533</name>
</gene>
<dbReference type="InterPro" id="IPR027417">
    <property type="entry name" value="P-loop_NTPase"/>
</dbReference>
<protein>
    <submittedName>
        <fullName evidence="5">Putative ABC transport system ATP-binding protein</fullName>
    </submittedName>
</protein>
<dbReference type="Proteomes" id="UP000547973">
    <property type="component" value="Unassembled WGS sequence"/>
</dbReference>
<evidence type="ECO:0000313" key="5">
    <source>
        <dbReference type="EMBL" id="NYI42414.1"/>
    </source>
</evidence>
<dbReference type="PANTHER" id="PTHR24220:SF685">
    <property type="entry name" value="ABC TRANSPORTER RELATED"/>
    <property type="match status" value="1"/>
</dbReference>
<dbReference type="OrthoDB" id="9802264at2"/>
<feature type="domain" description="ABC transporter" evidence="4">
    <location>
        <begin position="11"/>
        <end position="245"/>
    </location>
</feature>
<proteinExistence type="predicted"/>